<proteinExistence type="predicted"/>
<feature type="domain" description="Reverse transcriptase" evidence="1">
    <location>
        <begin position="8"/>
        <end position="113"/>
    </location>
</feature>
<evidence type="ECO:0000259" key="1">
    <source>
        <dbReference type="Pfam" id="PF00078"/>
    </source>
</evidence>
<name>A0AAN7RJY3_MYCAM</name>
<gene>
    <name evidence="2" type="ORF">QYF61_021314</name>
</gene>
<evidence type="ECO:0000313" key="3">
    <source>
        <dbReference type="Proteomes" id="UP001333110"/>
    </source>
</evidence>
<dbReference type="Proteomes" id="UP001333110">
    <property type="component" value="Unassembled WGS sequence"/>
</dbReference>
<dbReference type="AlphaFoldDB" id="A0AAN7RJY3"/>
<sequence>MPIFKKGQKEDPGNYRPVSLASVPGKLMEQIILSAITRHVEDNQGIKPSQHGFRKGRSCLTNLISFYDKVTRLVDEGKAVDVVYLDFSKAFDMGSHSILLEKLAAHGLDGCTLHWAWGRVAGKDPAEKDLGVLVDSHLNMSQQCAQVAKKANGILACISTSVASRSRAVTVPLHWALVRPHLECCVQCWAPHSQRDIEGLERVQRRATELGKGLEHKADGERLRDLGLFSLEKRRLRGDLIALYNGLKGGCREAWGRVAGKDPAEKDLGVLVDSRLNMSQQCAQVAKKANGILACISTSVASRSRAVTVPLHWALVRPHLECCVQCWAPHSQRDIEGLERVQRRATELGKGLEHKADGERLRDLGLFSLEKRRLRGDLIALYNGLKGGCREVGSVSSPRSQVMGREEMASSCARGGLDWI</sequence>
<dbReference type="CDD" id="cd01650">
    <property type="entry name" value="RT_nLTR_like"/>
    <property type="match status" value="1"/>
</dbReference>
<protein>
    <recommendedName>
        <fullName evidence="1">Reverse transcriptase domain-containing protein</fullName>
    </recommendedName>
</protein>
<dbReference type="InterPro" id="IPR000477">
    <property type="entry name" value="RT_dom"/>
</dbReference>
<dbReference type="PANTHER" id="PTHR33332">
    <property type="entry name" value="REVERSE TRANSCRIPTASE DOMAIN-CONTAINING PROTEIN"/>
    <property type="match status" value="1"/>
</dbReference>
<organism evidence="2 3">
    <name type="scientific">Mycteria americana</name>
    <name type="common">Wood stork</name>
    <dbReference type="NCBI Taxonomy" id="33587"/>
    <lineage>
        <taxon>Eukaryota</taxon>
        <taxon>Metazoa</taxon>
        <taxon>Chordata</taxon>
        <taxon>Craniata</taxon>
        <taxon>Vertebrata</taxon>
        <taxon>Euteleostomi</taxon>
        <taxon>Archelosauria</taxon>
        <taxon>Archosauria</taxon>
        <taxon>Dinosauria</taxon>
        <taxon>Saurischia</taxon>
        <taxon>Theropoda</taxon>
        <taxon>Coelurosauria</taxon>
        <taxon>Aves</taxon>
        <taxon>Neognathae</taxon>
        <taxon>Neoaves</taxon>
        <taxon>Aequornithes</taxon>
        <taxon>Ciconiiformes</taxon>
        <taxon>Ciconiidae</taxon>
        <taxon>Mycteria</taxon>
    </lineage>
</organism>
<accession>A0AAN7RJY3</accession>
<keyword evidence="3" id="KW-1185">Reference proteome</keyword>
<dbReference type="EMBL" id="JAUNZN010000020">
    <property type="protein sequence ID" value="KAK4809854.1"/>
    <property type="molecule type" value="Genomic_DNA"/>
</dbReference>
<reference evidence="2 3" key="1">
    <citation type="journal article" date="2023" name="J. Hered.">
        <title>Chromosome-level genome of the wood stork (Mycteria americana) provides insight into avian chromosome evolution.</title>
        <authorList>
            <person name="Flamio R. Jr."/>
            <person name="Ramstad K.M."/>
        </authorList>
    </citation>
    <scope>NUCLEOTIDE SEQUENCE [LARGE SCALE GENOMIC DNA]</scope>
    <source>
        <strain evidence="2">JAX WOST 10</strain>
    </source>
</reference>
<comment type="caution">
    <text evidence="2">The sequence shown here is derived from an EMBL/GenBank/DDBJ whole genome shotgun (WGS) entry which is preliminary data.</text>
</comment>
<evidence type="ECO:0000313" key="2">
    <source>
        <dbReference type="EMBL" id="KAK4809854.1"/>
    </source>
</evidence>
<dbReference type="InterPro" id="IPR043502">
    <property type="entry name" value="DNA/RNA_pol_sf"/>
</dbReference>
<dbReference type="Pfam" id="PF00078">
    <property type="entry name" value="RVT_1"/>
    <property type="match status" value="1"/>
</dbReference>
<dbReference type="SUPFAM" id="SSF56672">
    <property type="entry name" value="DNA/RNA polymerases"/>
    <property type="match status" value="1"/>
</dbReference>